<evidence type="ECO:0000256" key="5">
    <source>
        <dbReference type="ARBA" id="ARBA00023136"/>
    </source>
</evidence>
<accession>A2BJC3</accession>
<protein>
    <recommendedName>
        <fullName evidence="7">Type II secretion system protein GspF domain-containing protein</fullName>
    </recommendedName>
</protein>
<dbReference type="AlphaFoldDB" id="A2BJC3"/>
<dbReference type="GO" id="GO:0005886">
    <property type="term" value="C:plasma membrane"/>
    <property type="evidence" value="ECO:0007669"/>
    <property type="project" value="UniProtKB-SubCell"/>
</dbReference>
<feature type="transmembrane region" description="Helical" evidence="6">
    <location>
        <begin position="34"/>
        <end position="59"/>
    </location>
</feature>
<evidence type="ECO:0000313" key="9">
    <source>
        <dbReference type="Proteomes" id="UP000002593"/>
    </source>
</evidence>
<dbReference type="InterPro" id="IPR056569">
    <property type="entry name" value="ArlJ-like"/>
</dbReference>
<dbReference type="Pfam" id="PF00482">
    <property type="entry name" value="T2SSF"/>
    <property type="match status" value="1"/>
</dbReference>
<name>A2BJC3_HYPBU</name>
<evidence type="ECO:0000256" key="4">
    <source>
        <dbReference type="ARBA" id="ARBA00022989"/>
    </source>
</evidence>
<dbReference type="KEGG" id="hbu:Hbut_0212"/>
<evidence type="ECO:0000256" key="1">
    <source>
        <dbReference type="ARBA" id="ARBA00004651"/>
    </source>
</evidence>
<feature type="transmembrane region" description="Helical" evidence="6">
    <location>
        <begin position="222"/>
        <end position="243"/>
    </location>
</feature>
<evidence type="ECO:0000256" key="2">
    <source>
        <dbReference type="ARBA" id="ARBA00022475"/>
    </source>
</evidence>
<dbReference type="EnsemblBacteria" id="ABM80084">
    <property type="protein sequence ID" value="ABM80084"/>
    <property type="gene ID" value="Hbut_0212"/>
</dbReference>
<evidence type="ECO:0000256" key="6">
    <source>
        <dbReference type="SAM" id="Phobius"/>
    </source>
</evidence>
<dbReference type="STRING" id="415426.Hbut_0212"/>
<feature type="transmembrane region" description="Helical" evidence="6">
    <location>
        <begin position="255"/>
        <end position="278"/>
    </location>
</feature>
<sequence length="283" mass="30281">MSVVEAFAALGEKLDPLLRYHVVGSGIASSFERYVVLFLAATVAVVFLAGILPAVMLYIQGFPAIIAAVFGAGGALIAFIVMLAIYIALPMLAARNRGQKLEARFLLFAQALATRLLAGAGLIETFERMYREDLRELKEFSIELEYIVSGIRAGIPVDRVLEEASKLTPSPSLHSLLAGLSAAARTGSGLREVVDAAISEYLSTQETEIDRLTNSLGALLEFYMAAAVMLPVSIGVVGLLLVFQQVAGLSFDAILFLTTFIGIPVTVAVVVIMADMIVSRLRI</sequence>
<comment type="subcellular location">
    <subcellularLocation>
        <location evidence="1">Cell membrane</location>
        <topology evidence="1">Multi-pass membrane protein</topology>
    </subcellularLocation>
</comment>
<dbReference type="PANTHER" id="PTHR35402">
    <property type="entry name" value="INTEGRAL MEMBRANE PROTEIN-RELATED"/>
    <property type="match status" value="1"/>
</dbReference>
<gene>
    <name evidence="8" type="ordered locus">Hbut_0212</name>
</gene>
<organism evidence="8 9">
    <name type="scientific">Hyperthermus butylicus (strain DSM 5456 / JCM 9403 / PLM1-5)</name>
    <dbReference type="NCBI Taxonomy" id="415426"/>
    <lineage>
        <taxon>Archaea</taxon>
        <taxon>Thermoproteota</taxon>
        <taxon>Thermoprotei</taxon>
        <taxon>Desulfurococcales</taxon>
        <taxon>Pyrodictiaceae</taxon>
        <taxon>Hyperthermus</taxon>
    </lineage>
</organism>
<keyword evidence="2" id="KW-1003">Cell membrane</keyword>
<keyword evidence="3 6" id="KW-0812">Transmembrane</keyword>
<dbReference type="PANTHER" id="PTHR35402:SF2">
    <property type="entry name" value="FLAGELLA ACCESSORY PROTEIN J"/>
    <property type="match status" value="1"/>
</dbReference>
<dbReference type="InterPro" id="IPR018076">
    <property type="entry name" value="T2SS_GspF_dom"/>
</dbReference>
<evidence type="ECO:0000259" key="7">
    <source>
        <dbReference type="Pfam" id="PF00482"/>
    </source>
</evidence>
<evidence type="ECO:0000313" key="8">
    <source>
        <dbReference type="EMBL" id="ABM80084.1"/>
    </source>
</evidence>
<proteinExistence type="predicted"/>
<keyword evidence="5 6" id="KW-0472">Membrane</keyword>
<keyword evidence="4 6" id="KW-1133">Transmembrane helix</keyword>
<dbReference type="eggNOG" id="arCOG01812">
    <property type="taxonomic scope" value="Archaea"/>
</dbReference>
<feature type="domain" description="Type II secretion system protein GspF" evidence="7">
    <location>
        <begin position="108"/>
        <end position="237"/>
    </location>
</feature>
<feature type="transmembrane region" description="Helical" evidence="6">
    <location>
        <begin position="65"/>
        <end position="93"/>
    </location>
</feature>
<reference evidence="8 9" key="1">
    <citation type="journal article" date="2007" name="Archaea">
        <title>The genome of Hyperthermus butylicus: a sulfur-reducing, peptide fermenting, neutrophilic Crenarchaeote growing up to 108 degrees C.</title>
        <authorList>
            <person name="Brugger K."/>
            <person name="Chen L."/>
            <person name="Stark M."/>
            <person name="Zibat A."/>
            <person name="Redder P."/>
            <person name="Ruepp A."/>
            <person name="Awayez M."/>
            <person name="She Q."/>
            <person name="Garrett R.A."/>
            <person name="Klenk H.P."/>
        </authorList>
    </citation>
    <scope>NUCLEOTIDE SEQUENCE [LARGE SCALE GENOMIC DNA]</scope>
    <source>
        <strain evidence="9">DSM 5456 / JCM 9403 / PLM1-5</strain>
    </source>
</reference>
<dbReference type="OrthoDB" id="385425at2157"/>
<dbReference type="Proteomes" id="UP000002593">
    <property type="component" value="Chromosome"/>
</dbReference>
<evidence type="ECO:0000256" key="3">
    <source>
        <dbReference type="ARBA" id="ARBA00022692"/>
    </source>
</evidence>
<dbReference type="EMBL" id="CP000493">
    <property type="protein sequence ID" value="ABM80084.1"/>
    <property type="molecule type" value="Genomic_DNA"/>
</dbReference>
<dbReference type="HOGENOM" id="CLU_081491_0_0_2"/>
<keyword evidence="9" id="KW-1185">Reference proteome</keyword>